<evidence type="ECO:0000256" key="1">
    <source>
        <dbReference type="SAM" id="SignalP"/>
    </source>
</evidence>
<dbReference type="EMBL" id="JAUIZM010000010">
    <property type="protein sequence ID" value="KAK1358946.1"/>
    <property type="molecule type" value="Genomic_DNA"/>
</dbReference>
<proteinExistence type="predicted"/>
<dbReference type="PANTHER" id="PTHR33321:SF16">
    <property type="entry name" value="SECRETORY PROTEIN"/>
    <property type="match status" value="1"/>
</dbReference>
<keyword evidence="1" id="KW-0732">Signal</keyword>
<evidence type="ECO:0000313" key="2">
    <source>
        <dbReference type="EMBL" id="KAK1358946.1"/>
    </source>
</evidence>
<dbReference type="PANTHER" id="PTHR33321">
    <property type="match status" value="1"/>
</dbReference>
<evidence type="ECO:0000313" key="3">
    <source>
        <dbReference type="Proteomes" id="UP001237642"/>
    </source>
</evidence>
<accession>A0AAD8H3P0</accession>
<reference evidence="2" key="2">
    <citation type="submission" date="2023-05" db="EMBL/GenBank/DDBJ databases">
        <authorList>
            <person name="Schelkunov M.I."/>
        </authorList>
    </citation>
    <scope>NUCLEOTIDE SEQUENCE</scope>
    <source>
        <strain evidence="2">Hsosn_3</strain>
        <tissue evidence="2">Leaf</tissue>
    </source>
</reference>
<organism evidence="2 3">
    <name type="scientific">Heracleum sosnowskyi</name>
    <dbReference type="NCBI Taxonomy" id="360622"/>
    <lineage>
        <taxon>Eukaryota</taxon>
        <taxon>Viridiplantae</taxon>
        <taxon>Streptophyta</taxon>
        <taxon>Embryophyta</taxon>
        <taxon>Tracheophyta</taxon>
        <taxon>Spermatophyta</taxon>
        <taxon>Magnoliopsida</taxon>
        <taxon>eudicotyledons</taxon>
        <taxon>Gunneridae</taxon>
        <taxon>Pentapetalae</taxon>
        <taxon>asterids</taxon>
        <taxon>campanulids</taxon>
        <taxon>Apiales</taxon>
        <taxon>Apiaceae</taxon>
        <taxon>Apioideae</taxon>
        <taxon>apioid superclade</taxon>
        <taxon>Tordylieae</taxon>
        <taxon>Tordyliinae</taxon>
        <taxon>Heracleum</taxon>
    </lineage>
</organism>
<comment type="caution">
    <text evidence="2">The sequence shown here is derived from an EMBL/GenBank/DDBJ whole genome shotgun (WGS) entry which is preliminary data.</text>
</comment>
<name>A0AAD8H3P0_9APIA</name>
<sequence length="122" mass="13975">MPTMQIFFTISLLFVATLTPIQAVYDQVINNGTGTPGGTRFDNEIGITWSAHTLKHASRFKWRIFQQQHLSDREVSGLRDGFVADQLNGKMKESYSDDYFVQILGKSVDDLWMNYKAKYNTT</sequence>
<dbReference type="Pfam" id="PF04450">
    <property type="entry name" value="BSP"/>
    <property type="match status" value="1"/>
</dbReference>
<reference evidence="2" key="1">
    <citation type="submission" date="2023-02" db="EMBL/GenBank/DDBJ databases">
        <title>Genome of toxic invasive species Heracleum sosnowskyi carries increased number of genes despite the absence of recent whole-genome duplications.</title>
        <authorList>
            <person name="Schelkunov M."/>
            <person name="Shtratnikova V."/>
            <person name="Makarenko M."/>
            <person name="Klepikova A."/>
            <person name="Omelchenko D."/>
            <person name="Novikova G."/>
            <person name="Obukhova E."/>
            <person name="Bogdanov V."/>
            <person name="Penin A."/>
            <person name="Logacheva M."/>
        </authorList>
    </citation>
    <scope>NUCLEOTIDE SEQUENCE</scope>
    <source>
        <strain evidence="2">Hsosn_3</strain>
        <tissue evidence="2">Leaf</tissue>
    </source>
</reference>
<protein>
    <submittedName>
        <fullName evidence="2">Uncharacterized protein</fullName>
    </submittedName>
</protein>
<gene>
    <name evidence="2" type="ORF">POM88_043420</name>
</gene>
<dbReference type="AlphaFoldDB" id="A0AAD8H3P0"/>
<feature type="signal peptide" evidence="1">
    <location>
        <begin position="1"/>
        <end position="23"/>
    </location>
</feature>
<keyword evidence="3" id="KW-1185">Reference proteome</keyword>
<dbReference type="Proteomes" id="UP001237642">
    <property type="component" value="Unassembled WGS sequence"/>
</dbReference>
<feature type="chain" id="PRO_5042093632" evidence="1">
    <location>
        <begin position="24"/>
        <end position="122"/>
    </location>
</feature>
<dbReference type="InterPro" id="IPR007541">
    <property type="entry name" value="Uncharacterised_BSP"/>
</dbReference>